<dbReference type="PIRSF" id="PIRSF018266">
    <property type="entry name" value="FecR"/>
    <property type="match status" value="1"/>
</dbReference>
<dbReference type="GO" id="GO:0016989">
    <property type="term" value="F:sigma factor antagonist activity"/>
    <property type="evidence" value="ECO:0007669"/>
    <property type="project" value="TreeGrafter"/>
</dbReference>
<dbReference type="Pfam" id="PF04773">
    <property type="entry name" value="FecR"/>
    <property type="match status" value="1"/>
</dbReference>
<keyword evidence="1" id="KW-0812">Transmembrane</keyword>
<sequence>MNQFNDHINDDVLVKYLLGMASGREQAAVTSWLAENSENERYFRHFRIIWEESRDLASKSTVDENAAWERFQQRVNTNPSGAQVVAMTPRRNWLRIAAAVTVLVIAGSVAYLFLQPSNPRQMAVKSGNTTLQDTLPDGSVVTLNRHSSITYAASFGKEREVTLEGEGFFNIAADPSRPFILHVGDAHVRVLGTSFNVRKAKEKIEVIVETGAVEVNNNNNAVQLQPHEKAVVNGNASPVKETNKGELYNYYRTRTFVCDNTPLEQLAEKLSEAYGVDISIADNKIGNITITTTFTDTSLDTILGVISGTYNVKVERNGNTITLK</sequence>
<evidence type="ECO:0000259" key="3">
    <source>
        <dbReference type="Pfam" id="PF16344"/>
    </source>
</evidence>
<feature type="domain" description="FecR protein" evidence="2">
    <location>
        <begin position="131"/>
        <end position="214"/>
    </location>
</feature>
<dbReference type="Gene3D" id="2.60.120.1440">
    <property type="match status" value="1"/>
</dbReference>
<dbReference type="Proteomes" id="UP000249819">
    <property type="component" value="Unassembled WGS sequence"/>
</dbReference>
<accession>A0A327WD95</accession>
<evidence type="ECO:0000256" key="1">
    <source>
        <dbReference type="SAM" id="Phobius"/>
    </source>
</evidence>
<feature type="domain" description="Protein FecR C-terminal" evidence="3">
    <location>
        <begin position="256"/>
        <end position="323"/>
    </location>
</feature>
<keyword evidence="1" id="KW-0472">Membrane</keyword>
<comment type="caution">
    <text evidence="4">The sequence shown here is derived from an EMBL/GenBank/DDBJ whole genome shotgun (WGS) entry which is preliminary data.</text>
</comment>
<gene>
    <name evidence="4" type="ORF">CLV59_101647</name>
</gene>
<proteinExistence type="predicted"/>
<dbReference type="InterPro" id="IPR012373">
    <property type="entry name" value="Ferrdict_sens_TM"/>
</dbReference>
<keyword evidence="1" id="KW-1133">Transmembrane helix</keyword>
<protein>
    <submittedName>
        <fullName evidence="4">Ferric-dicitrate binding protein FerR (Iron transport regulator)</fullName>
    </submittedName>
</protein>
<keyword evidence="5" id="KW-1185">Reference proteome</keyword>
<evidence type="ECO:0000313" key="4">
    <source>
        <dbReference type="EMBL" id="RAJ87882.1"/>
    </source>
</evidence>
<evidence type="ECO:0000259" key="2">
    <source>
        <dbReference type="Pfam" id="PF04773"/>
    </source>
</evidence>
<dbReference type="EMBL" id="QLMA01000001">
    <property type="protein sequence ID" value="RAJ87882.1"/>
    <property type="molecule type" value="Genomic_DNA"/>
</dbReference>
<organism evidence="4 5">
    <name type="scientific">Chitinophaga dinghuensis</name>
    <dbReference type="NCBI Taxonomy" id="1539050"/>
    <lineage>
        <taxon>Bacteria</taxon>
        <taxon>Pseudomonadati</taxon>
        <taxon>Bacteroidota</taxon>
        <taxon>Chitinophagia</taxon>
        <taxon>Chitinophagales</taxon>
        <taxon>Chitinophagaceae</taxon>
        <taxon>Chitinophaga</taxon>
    </lineage>
</organism>
<dbReference type="PANTHER" id="PTHR30273">
    <property type="entry name" value="PERIPLASMIC SIGNAL SENSOR AND SIGMA FACTOR ACTIVATOR FECR-RELATED"/>
    <property type="match status" value="1"/>
</dbReference>
<name>A0A327WD95_9BACT</name>
<dbReference type="PANTHER" id="PTHR30273:SF2">
    <property type="entry name" value="PROTEIN FECR"/>
    <property type="match status" value="1"/>
</dbReference>
<dbReference type="AlphaFoldDB" id="A0A327WD95"/>
<dbReference type="InterPro" id="IPR006860">
    <property type="entry name" value="FecR"/>
</dbReference>
<dbReference type="Gene3D" id="3.55.50.30">
    <property type="match status" value="1"/>
</dbReference>
<evidence type="ECO:0000313" key="5">
    <source>
        <dbReference type="Proteomes" id="UP000249819"/>
    </source>
</evidence>
<dbReference type="InterPro" id="IPR032508">
    <property type="entry name" value="FecR_C"/>
</dbReference>
<dbReference type="Pfam" id="PF16344">
    <property type="entry name" value="FecR_C"/>
    <property type="match status" value="1"/>
</dbReference>
<dbReference type="OrthoDB" id="1452822at2"/>
<reference evidence="4 5" key="1">
    <citation type="submission" date="2018-06" db="EMBL/GenBank/DDBJ databases">
        <title>Genomic Encyclopedia of Archaeal and Bacterial Type Strains, Phase II (KMG-II): from individual species to whole genera.</title>
        <authorList>
            <person name="Goeker M."/>
        </authorList>
    </citation>
    <scope>NUCLEOTIDE SEQUENCE [LARGE SCALE GENOMIC DNA]</scope>
    <source>
        <strain evidence="4 5">DSM 29821</strain>
    </source>
</reference>
<feature type="transmembrane region" description="Helical" evidence="1">
    <location>
        <begin position="93"/>
        <end position="114"/>
    </location>
</feature>
<dbReference type="RefSeq" id="WP_111590550.1">
    <property type="nucleotide sequence ID" value="NZ_QLMA01000001.1"/>
</dbReference>